<proteinExistence type="predicted"/>
<protein>
    <submittedName>
        <fullName evidence="1">Uncharacterized protein</fullName>
    </submittedName>
</protein>
<accession>A0A6J5KYI6</accession>
<organism evidence="1">
    <name type="scientific">uncultured Caudovirales phage</name>
    <dbReference type="NCBI Taxonomy" id="2100421"/>
    <lineage>
        <taxon>Viruses</taxon>
        <taxon>Duplodnaviria</taxon>
        <taxon>Heunggongvirae</taxon>
        <taxon>Uroviricota</taxon>
        <taxon>Caudoviricetes</taxon>
        <taxon>Peduoviridae</taxon>
        <taxon>Maltschvirus</taxon>
        <taxon>Maltschvirus maltsch</taxon>
    </lineage>
</organism>
<sequence>MPNDTSSPATTADLPATLREYRAATHGHLTATLTAAADEIERLRAALRDLCKWGAACPVTPDEQAAHRQAGYAAFDQAREAMRHAR</sequence>
<reference evidence="1" key="1">
    <citation type="submission" date="2020-04" db="EMBL/GenBank/DDBJ databases">
        <authorList>
            <person name="Chiriac C."/>
            <person name="Salcher M."/>
            <person name="Ghai R."/>
            <person name="Kavagutti S V."/>
        </authorList>
    </citation>
    <scope>NUCLEOTIDE SEQUENCE</scope>
</reference>
<gene>
    <name evidence="1" type="ORF">UFOVP78_50</name>
</gene>
<dbReference type="EMBL" id="LR796203">
    <property type="protein sequence ID" value="CAB4127121.1"/>
    <property type="molecule type" value="Genomic_DNA"/>
</dbReference>
<evidence type="ECO:0000313" key="1">
    <source>
        <dbReference type="EMBL" id="CAB4127121.1"/>
    </source>
</evidence>
<name>A0A6J5KYI6_9CAUD</name>